<sequence length="538" mass="60042">MESRGSEQLSDSFRHLSGASGASGLPLETWEADHEWDLASTTTGGGETGQGGDDLVPDGSIGIEYRTMKAAYSANVASPRSGSTPHHDPYHGRITEPKTLREPAMESFNLMVVGEAGLGKTTLLESFFQSFKDDEASFALFERKETAIEIETRRQLAEAGAQRNAAERELQAAVEKAQYTRASAKQAEIEQMGQSMAALGAKLKELSAADERQRNELRSLRECCRGRRLEMKRAADQADFVAAAERQLEASILQSECDAVHIQLKQMRRASDEPAGGPGGADDDGADDDDDTIERRSRRSRRALTSATVCIKAFDPFSITVGKHELQVTLVDTPGYGESLDAQESFDVVEQYIDGLFERQLRAESSWSPRDAERLRLQDPLVHVCLYFIAPHRLKHMDIAFMRALHKKVNIVPIIAKSDTMTTKEKEEFKQQLRETLQREGIEAYAFDQGVIRSMEAQDKCEYQQPWAVIGSTDAFLDAGHQVYLRKYPWGDALSSEPAHSDLPALRNLLMWSGQWHDLKMAARSKYEIWRAHGPDCL</sequence>
<gene>
    <name evidence="4" type="ORF">Ctob_000429</name>
</gene>
<feature type="compositionally biased region" description="Gly residues" evidence="2">
    <location>
        <begin position="43"/>
        <end position="52"/>
    </location>
</feature>
<organism evidence="4 5">
    <name type="scientific">Chrysochromulina tobinii</name>
    <dbReference type="NCBI Taxonomy" id="1460289"/>
    <lineage>
        <taxon>Eukaryota</taxon>
        <taxon>Haptista</taxon>
        <taxon>Haptophyta</taxon>
        <taxon>Prymnesiophyceae</taxon>
        <taxon>Prymnesiales</taxon>
        <taxon>Chrysochromulinaceae</taxon>
        <taxon>Chrysochromulina</taxon>
    </lineage>
</organism>
<reference evidence="5" key="1">
    <citation type="journal article" date="2015" name="PLoS Genet.">
        <title>Genome Sequence and Transcriptome Analyses of Chrysochromulina tobin: Metabolic Tools for Enhanced Algal Fitness in the Prominent Order Prymnesiales (Haptophyceae).</title>
        <authorList>
            <person name="Hovde B.T."/>
            <person name="Deodato C.R."/>
            <person name="Hunsperger H.M."/>
            <person name="Ryken S.A."/>
            <person name="Yost W."/>
            <person name="Jha R.K."/>
            <person name="Patterson J."/>
            <person name="Monnat R.J. Jr."/>
            <person name="Barlow S.B."/>
            <person name="Starkenburg S.R."/>
            <person name="Cattolico R.A."/>
        </authorList>
    </citation>
    <scope>NUCLEOTIDE SEQUENCE</scope>
    <source>
        <strain evidence="5">CCMP291</strain>
    </source>
</reference>
<comment type="similarity">
    <text evidence="1">Belongs to the TRAFAC class TrmE-Era-EngA-EngB-Septin-like GTPase superfamily. Septin GTPase family.</text>
</comment>
<comment type="caution">
    <text evidence="4">The sequence shown here is derived from an EMBL/GenBank/DDBJ whole genome shotgun (WGS) entry which is preliminary data.</text>
</comment>
<feature type="region of interest" description="Disordered" evidence="2">
    <location>
        <begin position="268"/>
        <end position="299"/>
    </location>
</feature>
<keyword evidence="1" id="KW-0547">Nucleotide-binding</keyword>
<feature type="region of interest" description="Disordered" evidence="2">
    <location>
        <begin position="1"/>
        <end position="57"/>
    </location>
</feature>
<dbReference type="SUPFAM" id="SSF52540">
    <property type="entry name" value="P-loop containing nucleoside triphosphate hydrolases"/>
    <property type="match status" value="1"/>
</dbReference>
<evidence type="ECO:0000259" key="3">
    <source>
        <dbReference type="PROSITE" id="PS51719"/>
    </source>
</evidence>
<name>A0A0M0J3P9_9EUKA</name>
<evidence type="ECO:0000256" key="1">
    <source>
        <dbReference type="RuleBase" id="RU004560"/>
    </source>
</evidence>
<dbReference type="EMBL" id="JWZX01003401">
    <property type="protein sequence ID" value="KOO20927.1"/>
    <property type="molecule type" value="Genomic_DNA"/>
</dbReference>
<protein>
    <submittedName>
        <fullName evidence="4">Septin 5</fullName>
    </submittedName>
</protein>
<feature type="compositionally biased region" description="Polar residues" evidence="2">
    <location>
        <begin position="1"/>
        <end position="11"/>
    </location>
</feature>
<evidence type="ECO:0000256" key="2">
    <source>
        <dbReference type="SAM" id="MobiDB-lite"/>
    </source>
</evidence>
<dbReference type="OrthoDB" id="416553at2759"/>
<proteinExistence type="inferred from homology"/>
<keyword evidence="5" id="KW-1185">Reference proteome</keyword>
<dbReference type="GO" id="GO:0005525">
    <property type="term" value="F:GTP binding"/>
    <property type="evidence" value="ECO:0007669"/>
    <property type="project" value="UniProtKB-KW"/>
</dbReference>
<feature type="compositionally biased region" description="Acidic residues" evidence="2">
    <location>
        <begin position="281"/>
        <end position="292"/>
    </location>
</feature>
<dbReference type="Pfam" id="PF00735">
    <property type="entry name" value="Septin"/>
    <property type="match status" value="2"/>
</dbReference>
<dbReference type="InterPro" id="IPR027417">
    <property type="entry name" value="P-loop_NTPase"/>
</dbReference>
<keyword evidence="1" id="KW-0342">GTP-binding</keyword>
<dbReference type="Proteomes" id="UP000037460">
    <property type="component" value="Unassembled WGS sequence"/>
</dbReference>
<dbReference type="AlphaFoldDB" id="A0A0M0J3P9"/>
<dbReference type="PANTHER" id="PTHR18884">
    <property type="entry name" value="SEPTIN"/>
    <property type="match status" value="1"/>
</dbReference>
<feature type="domain" description="Septin-type G" evidence="3">
    <location>
        <begin position="104"/>
        <end position="537"/>
    </location>
</feature>
<dbReference type="PROSITE" id="PS51719">
    <property type="entry name" value="G_SEPTIN"/>
    <property type="match status" value="1"/>
</dbReference>
<evidence type="ECO:0000313" key="4">
    <source>
        <dbReference type="EMBL" id="KOO20927.1"/>
    </source>
</evidence>
<dbReference type="InterPro" id="IPR030379">
    <property type="entry name" value="G_SEPTIN_dom"/>
</dbReference>
<evidence type="ECO:0000313" key="5">
    <source>
        <dbReference type="Proteomes" id="UP000037460"/>
    </source>
</evidence>
<accession>A0A0M0J3P9</accession>
<dbReference type="Gene3D" id="3.40.50.300">
    <property type="entry name" value="P-loop containing nucleotide triphosphate hydrolases"/>
    <property type="match status" value="2"/>
</dbReference>